<dbReference type="InterPro" id="IPR014710">
    <property type="entry name" value="RmlC-like_jellyroll"/>
</dbReference>
<dbReference type="RefSeq" id="WP_338204027.1">
    <property type="nucleotide sequence ID" value="NZ_JAEKNR010000198.1"/>
</dbReference>
<accession>A0A934K8I4</accession>
<keyword evidence="3" id="KW-1185">Reference proteome</keyword>
<dbReference type="Gene3D" id="2.60.120.10">
    <property type="entry name" value="Jelly Rolls"/>
    <property type="match status" value="1"/>
</dbReference>
<dbReference type="Pfam" id="PF00908">
    <property type="entry name" value="dTDP_sugar_isom"/>
    <property type="match status" value="1"/>
</dbReference>
<comment type="caution">
    <text evidence="2">The sequence shown here is derived from an EMBL/GenBank/DDBJ whole genome shotgun (WGS) entry which is preliminary data.</text>
</comment>
<dbReference type="Proteomes" id="UP000612893">
    <property type="component" value="Unassembled WGS sequence"/>
</dbReference>
<dbReference type="InterPro" id="IPR000888">
    <property type="entry name" value="RmlC-like"/>
</dbReference>
<protein>
    <submittedName>
        <fullName evidence="2">dTDP-4-dehydrorhamnose 3,5-epimerase family protein</fullName>
    </submittedName>
</protein>
<dbReference type="EMBL" id="JAEKNR010000198">
    <property type="protein sequence ID" value="MBJ7600265.1"/>
    <property type="molecule type" value="Genomic_DNA"/>
</dbReference>
<dbReference type="InterPro" id="IPR011051">
    <property type="entry name" value="RmlC_Cupin_sf"/>
</dbReference>
<evidence type="ECO:0000256" key="1">
    <source>
        <dbReference type="PIRSR" id="PIRSR600888-3"/>
    </source>
</evidence>
<dbReference type="PANTHER" id="PTHR21047:SF2">
    <property type="entry name" value="THYMIDINE DIPHOSPHO-4-KETO-RHAMNOSE 3,5-EPIMERASE"/>
    <property type="match status" value="1"/>
</dbReference>
<organism evidence="2 3">
    <name type="scientific">Candidatus Nephthysia bennettiae</name>
    <dbReference type="NCBI Taxonomy" id="3127016"/>
    <lineage>
        <taxon>Bacteria</taxon>
        <taxon>Bacillati</taxon>
        <taxon>Candidatus Dormiibacterota</taxon>
        <taxon>Candidatus Dormibacteria</taxon>
        <taxon>Candidatus Dormibacterales</taxon>
        <taxon>Candidatus Dormibacteraceae</taxon>
        <taxon>Candidatus Nephthysia</taxon>
    </lineage>
</organism>
<feature type="site" description="Participates in a stacking interaction with the thymidine ring of dTDP-4-oxo-6-deoxyglucose" evidence="1">
    <location>
        <position position="126"/>
    </location>
</feature>
<dbReference type="AlphaFoldDB" id="A0A934K8I4"/>
<dbReference type="PANTHER" id="PTHR21047">
    <property type="entry name" value="DTDP-6-DEOXY-D-GLUCOSE-3,5 EPIMERASE"/>
    <property type="match status" value="1"/>
</dbReference>
<dbReference type="SUPFAM" id="SSF51182">
    <property type="entry name" value="RmlC-like cupins"/>
    <property type="match status" value="1"/>
</dbReference>
<evidence type="ECO:0000313" key="3">
    <source>
        <dbReference type="Proteomes" id="UP000612893"/>
    </source>
</evidence>
<gene>
    <name evidence="2" type="ORF">JF922_19600</name>
</gene>
<evidence type="ECO:0000313" key="2">
    <source>
        <dbReference type="EMBL" id="MBJ7600265.1"/>
    </source>
</evidence>
<proteinExistence type="predicted"/>
<reference evidence="2" key="1">
    <citation type="submission" date="2020-10" db="EMBL/GenBank/DDBJ databases">
        <title>Ca. Dormibacterota MAGs.</title>
        <authorList>
            <person name="Montgomery K."/>
        </authorList>
    </citation>
    <scope>NUCLEOTIDE SEQUENCE [LARGE SCALE GENOMIC DNA]</scope>
    <source>
        <strain evidence="2">SC8812_S17_10</strain>
    </source>
</reference>
<sequence>MSDGLQGVEIKALVTHADERGFFREIIRESDAFFDHFGQWSHALMYPGTAKAWHLHERQTDWWYCIGSLKVALHDLREGSETRGKTMTLLMGDRYEARCLKIPPGVAHGCRALELTHLLYVTSSVYDPADEGRLAHDDPSIGYDWTSFPEIK</sequence>
<name>A0A934K8I4_9BACT</name>